<dbReference type="EMBL" id="HBIB01018746">
    <property type="protein sequence ID" value="CAE0249981.1"/>
    <property type="molecule type" value="Transcribed_RNA"/>
</dbReference>
<protein>
    <recommendedName>
        <fullName evidence="10">U-box domain-containing protein</fullName>
    </recommendedName>
</protein>
<dbReference type="InterPro" id="IPR013083">
    <property type="entry name" value="Znf_RING/FYVE/PHD"/>
</dbReference>
<evidence type="ECO:0000256" key="1">
    <source>
        <dbReference type="ARBA" id="ARBA00022723"/>
    </source>
</evidence>
<evidence type="ECO:0000256" key="4">
    <source>
        <dbReference type="ARBA" id="ARBA00022833"/>
    </source>
</evidence>
<feature type="region of interest" description="Disordered" evidence="6">
    <location>
        <begin position="173"/>
        <end position="365"/>
    </location>
</feature>
<dbReference type="PROSITE" id="PS51698">
    <property type="entry name" value="U_BOX"/>
    <property type="match status" value="1"/>
</dbReference>
<feature type="compositionally biased region" description="Basic and acidic residues" evidence="6">
    <location>
        <begin position="464"/>
        <end position="473"/>
    </location>
</feature>
<dbReference type="InterPro" id="IPR003613">
    <property type="entry name" value="Ubox_domain"/>
</dbReference>
<name>A0A7S3G5B9_9EUKA</name>
<dbReference type="CDD" id="cd16655">
    <property type="entry name" value="RING-Ubox_WDSUB1-like"/>
    <property type="match status" value="1"/>
</dbReference>
<keyword evidence="1" id="KW-0479">Metal-binding</keyword>
<feature type="compositionally biased region" description="Basic and acidic residues" evidence="6">
    <location>
        <begin position="337"/>
        <end position="349"/>
    </location>
</feature>
<dbReference type="GO" id="GO:0004842">
    <property type="term" value="F:ubiquitin-protein transferase activity"/>
    <property type="evidence" value="ECO:0007669"/>
    <property type="project" value="InterPro"/>
</dbReference>
<accession>A0A7S3G5B9</accession>
<proteinExistence type="predicted"/>
<feature type="region of interest" description="Disordered" evidence="6">
    <location>
        <begin position="1"/>
        <end position="98"/>
    </location>
</feature>
<feature type="domain" description="C2HC/C3H-type" evidence="8">
    <location>
        <begin position="386"/>
        <end position="415"/>
    </location>
</feature>
<evidence type="ECO:0000256" key="5">
    <source>
        <dbReference type="PROSITE-ProRule" id="PRU01371"/>
    </source>
</evidence>
<keyword evidence="4" id="KW-0862">Zinc</keyword>
<organism evidence="9">
    <name type="scientific">Palpitomonas bilix</name>
    <dbReference type="NCBI Taxonomy" id="652834"/>
    <lineage>
        <taxon>Eukaryota</taxon>
        <taxon>Eukaryota incertae sedis</taxon>
    </lineage>
</organism>
<dbReference type="Gene3D" id="3.30.160.60">
    <property type="entry name" value="Classic Zinc Finger"/>
    <property type="match status" value="2"/>
</dbReference>
<dbReference type="GO" id="GO:0008270">
    <property type="term" value="F:zinc ion binding"/>
    <property type="evidence" value="ECO:0007669"/>
    <property type="project" value="UniProtKB-KW"/>
</dbReference>
<dbReference type="PANTHER" id="PTHR13555">
    <property type="entry name" value="C2H2 ZINC FINGER CGI-62-RELATED"/>
    <property type="match status" value="1"/>
</dbReference>
<evidence type="ECO:0008006" key="10">
    <source>
        <dbReference type="Google" id="ProtNLM"/>
    </source>
</evidence>
<feature type="compositionally biased region" description="Low complexity" evidence="6">
    <location>
        <begin position="275"/>
        <end position="290"/>
    </location>
</feature>
<feature type="compositionally biased region" description="Basic and acidic residues" evidence="6">
    <location>
        <begin position="229"/>
        <end position="264"/>
    </location>
</feature>
<evidence type="ECO:0000259" key="7">
    <source>
        <dbReference type="PROSITE" id="PS51698"/>
    </source>
</evidence>
<dbReference type="GO" id="GO:0016567">
    <property type="term" value="P:protein ubiquitination"/>
    <property type="evidence" value="ECO:0007669"/>
    <property type="project" value="InterPro"/>
</dbReference>
<feature type="compositionally biased region" description="Pro residues" evidence="6">
    <location>
        <begin position="325"/>
        <end position="335"/>
    </location>
</feature>
<feature type="region of interest" description="Disordered" evidence="6">
    <location>
        <begin position="420"/>
        <end position="477"/>
    </location>
</feature>
<feature type="compositionally biased region" description="Basic and acidic residues" evidence="6">
    <location>
        <begin position="308"/>
        <end position="323"/>
    </location>
</feature>
<feature type="compositionally biased region" description="Gly residues" evidence="6">
    <location>
        <begin position="439"/>
        <end position="450"/>
    </location>
</feature>
<dbReference type="PROSITE" id="PS52027">
    <property type="entry name" value="ZF_C2HC_C3H"/>
    <property type="match status" value="2"/>
</dbReference>
<evidence type="ECO:0000256" key="2">
    <source>
        <dbReference type="ARBA" id="ARBA00022737"/>
    </source>
</evidence>
<evidence type="ECO:0000256" key="3">
    <source>
        <dbReference type="ARBA" id="ARBA00022771"/>
    </source>
</evidence>
<dbReference type="InterPro" id="IPR026319">
    <property type="entry name" value="ZC2HC1A/B-like"/>
</dbReference>
<feature type="region of interest" description="Disordered" evidence="6">
    <location>
        <begin position="541"/>
        <end position="561"/>
    </location>
</feature>
<dbReference type="SMART" id="SM00504">
    <property type="entry name" value="Ubox"/>
    <property type="match status" value="1"/>
</dbReference>
<feature type="compositionally biased region" description="Basic and acidic residues" evidence="6">
    <location>
        <begin position="42"/>
        <end position="58"/>
    </location>
</feature>
<evidence type="ECO:0000256" key="6">
    <source>
        <dbReference type="SAM" id="MobiDB-lite"/>
    </source>
</evidence>
<evidence type="ECO:0000259" key="8">
    <source>
        <dbReference type="PROSITE" id="PS52027"/>
    </source>
</evidence>
<keyword evidence="2" id="KW-0677">Repeat</keyword>
<feature type="domain" description="C2HC/C3H-type" evidence="8">
    <location>
        <begin position="515"/>
        <end position="544"/>
    </location>
</feature>
<feature type="domain" description="U-box" evidence="7">
    <location>
        <begin position="101"/>
        <end position="174"/>
    </location>
</feature>
<evidence type="ECO:0000313" key="9">
    <source>
        <dbReference type="EMBL" id="CAE0249981.1"/>
    </source>
</evidence>
<dbReference type="SUPFAM" id="SSF57850">
    <property type="entry name" value="RING/U-box"/>
    <property type="match status" value="1"/>
</dbReference>
<feature type="compositionally biased region" description="Basic and acidic residues" evidence="6">
    <location>
        <begin position="420"/>
        <end position="438"/>
    </location>
</feature>
<dbReference type="Pfam" id="PF04564">
    <property type="entry name" value="U-box"/>
    <property type="match status" value="1"/>
</dbReference>
<gene>
    <name evidence="9" type="ORF">PBIL07802_LOCUS12181</name>
</gene>
<dbReference type="AlphaFoldDB" id="A0A7S3G5B9"/>
<keyword evidence="3 5" id="KW-0863">Zinc-finger</keyword>
<dbReference type="Gene3D" id="3.30.40.10">
    <property type="entry name" value="Zinc/RING finger domain, C3HC4 (zinc finger)"/>
    <property type="match status" value="1"/>
</dbReference>
<reference evidence="9" key="1">
    <citation type="submission" date="2021-01" db="EMBL/GenBank/DDBJ databases">
        <authorList>
            <person name="Corre E."/>
            <person name="Pelletier E."/>
            <person name="Niang G."/>
            <person name="Scheremetjew M."/>
            <person name="Finn R."/>
            <person name="Kale V."/>
            <person name="Holt S."/>
            <person name="Cochrane G."/>
            <person name="Meng A."/>
            <person name="Brown T."/>
            <person name="Cohen L."/>
        </authorList>
    </citation>
    <scope>NUCLEOTIDE SEQUENCE</scope>
    <source>
        <strain evidence="9">NIES-2562</strain>
    </source>
</reference>
<dbReference type="InterPro" id="IPR049899">
    <property type="entry name" value="Znf_C2HC_C3H"/>
</dbReference>
<sequence length="561" mass="62467">MEEEEDYSMVKRKQRPAPVRSSPKKPEWNNDFTEDNYLDQHGSGREVDRHEERGETPKKSAVTPSRSSKPPKLPHGGGLAHPEATPSQKAQDAALKKVDQTVPPEYICPLGRHVMKDPVVAEDGYAYERENIESWLSKHSTSPITGKELQYRVVFECKNMKRLVTKFNSERLEKMQGKGKPKWMTDWSSDEEGTSSLSQSARFDDVNDAGNAEKEDKSKRHWSAPVSKGPRERAAEAEREIEERMREREEREREREVERRRGETQRQAPPSRVGSAASSRLAALKAKMASRGGGRGGDQTASGSGYDSSEREYREEPERERRRQPPPQRKQPSPQPRYDDGGDLDERPAVPKSSYPPPEQEVVAMHGDTLAQAVPAGLVVGDAEGPMVPCHICGRKFFESRIDKHITACEKSQKKRKAFDTSKMRADGTDIGQYKRENPGGGLGGGGGMGRGKKPGAAKGGKGGGDDRQLDKKAKWKRQHEAFMANIKAARAATQAIKEGKPASEIPVVPSMQDDLVQCPHCNRKFNEAAAERHIPRCRDIKAKPTMLRRGTGKGAGQLKR</sequence>
<dbReference type="Pfam" id="PF13913">
    <property type="entry name" value="zf-C2HC_2"/>
    <property type="match status" value="2"/>
</dbReference>
<dbReference type="PANTHER" id="PTHR13555:SF36">
    <property type="entry name" value="ZINC FINGER C2HC DOMAIN-CONTAINING PROTEIN 1B"/>
    <property type="match status" value="1"/>
</dbReference>